<keyword evidence="4 8" id="KW-0812">Transmembrane</keyword>
<dbReference type="PANTHER" id="PTHR30069">
    <property type="entry name" value="TONB-DEPENDENT OUTER MEMBRANE RECEPTOR"/>
    <property type="match status" value="1"/>
</dbReference>
<feature type="signal peptide" evidence="10">
    <location>
        <begin position="1"/>
        <end position="17"/>
    </location>
</feature>
<dbReference type="PANTHER" id="PTHR30069:SF29">
    <property type="entry name" value="HEMOGLOBIN AND HEMOGLOBIN-HAPTOGLOBIN-BINDING PROTEIN 1-RELATED"/>
    <property type="match status" value="1"/>
</dbReference>
<gene>
    <name evidence="13" type="ORF">EV195_10378</name>
</gene>
<dbReference type="InterPro" id="IPR008969">
    <property type="entry name" value="CarboxyPept-like_regulatory"/>
</dbReference>
<dbReference type="EMBL" id="SLXM01000003">
    <property type="protein sequence ID" value="TCP25719.1"/>
    <property type="molecule type" value="Genomic_DNA"/>
</dbReference>
<dbReference type="SUPFAM" id="SSF49464">
    <property type="entry name" value="Carboxypeptidase regulatory domain-like"/>
    <property type="match status" value="1"/>
</dbReference>
<dbReference type="SUPFAM" id="SSF56935">
    <property type="entry name" value="Porins"/>
    <property type="match status" value="1"/>
</dbReference>
<feature type="region of interest" description="Disordered" evidence="9">
    <location>
        <begin position="796"/>
        <end position="817"/>
    </location>
</feature>
<sequence>MNKITILFILFCTSIFAQRGTNITVTGKIMEASSKQPLEYATFIITDVKTKKVTGGVTDLNGNFSVAVPKGLYDMKVEFIGFKTKQLPQKELSADINLGVITLSEDTETLEEIEIVAEKSTVEIRLDKKIYNVGKDMTIKGGNASDVLDNVPSVNVDAEGAVSLRGNENVRILIDGKPSALVGLNGTDALRNLPADAIEKVEVITSPSARYDAEGTAGILNIILRKGKITGFNGSLNTTVGHPAQFALGTSLNYRTKKVNLFSNLGYNFRKGPGNSQSFFSNYDNGVLNDFRNEDRTFNRKSNNYNGSIGLEYYINKNSSITGTFFYRTSKDDDIATNFTEFFDVNRNKTGDQTRIENEKEDGTDTQYSINYTNNIDDKGQKLTVDLQYGDSKESEPALITVDGVLSEQNSQITNSISKLVQIDYVLPIGENSQFELGHKSDLQDLNSDFRVRDGNGNTLPSDPSNAIDFKQDIYAFYTQFGSKLNKFSYLFGLRTEITNIDLYLINNDSFNEKNYTEWFPTINFGYELNDNDNFTLGYARRLRRPRYWFLNPFESRSSATNVFRGNPDLNPTYTSSYDLGYNTRISKFNLGASVYYQYSTDVIQRVSILEERNVDGVLTDVTVRQPLNLNDEQRYGFEFTANYNPAKSVRLSGSFNYFKFKTDPFNFTYTSNSGETVVTNLDEVNESSWFARFNSRVTLPAKIEWQTRIMYRGPQDDAQSTRKGMFVTNIALSKDLFNEKATLVLNVSDLFNTRKRESTTFLYEEDDTLRSVNESSFQWRERQISLNFTYRFNQKKKRERPERNNGDGDGGEGFGS</sequence>
<dbReference type="Proteomes" id="UP000294564">
    <property type="component" value="Unassembled WGS sequence"/>
</dbReference>
<dbReference type="RefSeq" id="WP_132794103.1">
    <property type="nucleotide sequence ID" value="NZ_SLXM01000003.1"/>
</dbReference>
<keyword evidence="7 8" id="KW-0998">Cell outer membrane</keyword>
<feature type="compositionally biased region" description="Gly residues" evidence="9">
    <location>
        <begin position="808"/>
        <end position="817"/>
    </location>
</feature>
<dbReference type="AlphaFoldDB" id="A0A4R2NUE8"/>
<dbReference type="GO" id="GO:0009279">
    <property type="term" value="C:cell outer membrane"/>
    <property type="evidence" value="ECO:0007669"/>
    <property type="project" value="UniProtKB-SubCell"/>
</dbReference>
<dbReference type="Gene3D" id="2.60.40.1120">
    <property type="entry name" value="Carboxypeptidase-like, regulatory domain"/>
    <property type="match status" value="1"/>
</dbReference>
<dbReference type="InterPro" id="IPR012910">
    <property type="entry name" value="Plug_dom"/>
</dbReference>
<dbReference type="InterPro" id="IPR039426">
    <property type="entry name" value="TonB-dep_rcpt-like"/>
</dbReference>
<evidence type="ECO:0000256" key="3">
    <source>
        <dbReference type="ARBA" id="ARBA00022452"/>
    </source>
</evidence>
<dbReference type="PROSITE" id="PS52016">
    <property type="entry name" value="TONB_DEPENDENT_REC_3"/>
    <property type="match status" value="1"/>
</dbReference>
<comment type="similarity">
    <text evidence="8">Belongs to the TonB-dependent receptor family.</text>
</comment>
<evidence type="ECO:0000313" key="14">
    <source>
        <dbReference type="Proteomes" id="UP000294564"/>
    </source>
</evidence>
<dbReference type="InterPro" id="IPR037066">
    <property type="entry name" value="Plug_dom_sf"/>
</dbReference>
<keyword evidence="5 10" id="KW-0732">Signal</keyword>
<dbReference type="Gene3D" id="2.40.170.20">
    <property type="entry name" value="TonB-dependent receptor, beta-barrel domain"/>
    <property type="match status" value="1"/>
</dbReference>
<dbReference type="Pfam" id="PF14905">
    <property type="entry name" value="OMP_b-brl_3"/>
    <property type="match status" value="1"/>
</dbReference>
<evidence type="ECO:0000256" key="10">
    <source>
        <dbReference type="SAM" id="SignalP"/>
    </source>
</evidence>
<keyword evidence="3 8" id="KW-1134">Transmembrane beta strand</keyword>
<evidence type="ECO:0000256" key="4">
    <source>
        <dbReference type="ARBA" id="ARBA00022692"/>
    </source>
</evidence>
<proteinExistence type="inferred from homology"/>
<feature type="domain" description="Outer membrane protein beta-barrel" evidence="12">
    <location>
        <begin position="375"/>
        <end position="791"/>
    </location>
</feature>
<name>A0A4R2NUE8_9FLAO</name>
<dbReference type="InterPro" id="IPR036942">
    <property type="entry name" value="Beta-barrel_TonB_sf"/>
</dbReference>
<feature type="domain" description="TonB-dependent receptor plug" evidence="11">
    <location>
        <begin position="142"/>
        <end position="219"/>
    </location>
</feature>
<reference evidence="13 14" key="1">
    <citation type="submission" date="2019-03" db="EMBL/GenBank/DDBJ databases">
        <title>Genomic Encyclopedia of Type Strains, Phase IV (KMG-IV): sequencing the most valuable type-strain genomes for metagenomic binning, comparative biology and taxonomic classification.</title>
        <authorList>
            <person name="Goeker M."/>
        </authorList>
    </citation>
    <scope>NUCLEOTIDE SEQUENCE [LARGE SCALE GENOMIC DNA]</scope>
    <source>
        <strain evidence="13 14">DSM 14836</strain>
    </source>
</reference>
<keyword evidence="14" id="KW-1185">Reference proteome</keyword>
<evidence type="ECO:0000256" key="9">
    <source>
        <dbReference type="SAM" id="MobiDB-lite"/>
    </source>
</evidence>
<keyword evidence="13" id="KW-0675">Receptor</keyword>
<dbReference type="Gene3D" id="2.170.130.10">
    <property type="entry name" value="TonB-dependent receptor, plug domain"/>
    <property type="match status" value="1"/>
</dbReference>
<evidence type="ECO:0000256" key="2">
    <source>
        <dbReference type="ARBA" id="ARBA00022448"/>
    </source>
</evidence>
<dbReference type="Pfam" id="PF07715">
    <property type="entry name" value="Plug"/>
    <property type="match status" value="1"/>
</dbReference>
<dbReference type="OrthoDB" id="8764943at2"/>
<comment type="subcellular location">
    <subcellularLocation>
        <location evidence="1 8">Cell outer membrane</location>
        <topology evidence="1 8">Multi-pass membrane protein</topology>
    </subcellularLocation>
</comment>
<accession>A0A4R2NUE8</accession>
<evidence type="ECO:0000259" key="12">
    <source>
        <dbReference type="Pfam" id="PF14905"/>
    </source>
</evidence>
<keyword evidence="2 8" id="KW-0813">Transport</keyword>
<evidence type="ECO:0000256" key="5">
    <source>
        <dbReference type="ARBA" id="ARBA00022729"/>
    </source>
</evidence>
<evidence type="ECO:0000256" key="8">
    <source>
        <dbReference type="PROSITE-ProRule" id="PRU01360"/>
    </source>
</evidence>
<evidence type="ECO:0000259" key="11">
    <source>
        <dbReference type="Pfam" id="PF07715"/>
    </source>
</evidence>
<organism evidence="13 14">
    <name type="scientific">Tenacibaculum skagerrakense</name>
    <dbReference type="NCBI Taxonomy" id="186571"/>
    <lineage>
        <taxon>Bacteria</taxon>
        <taxon>Pseudomonadati</taxon>
        <taxon>Bacteroidota</taxon>
        <taxon>Flavobacteriia</taxon>
        <taxon>Flavobacteriales</taxon>
        <taxon>Flavobacteriaceae</taxon>
        <taxon>Tenacibaculum</taxon>
    </lineage>
</organism>
<dbReference type="GO" id="GO:0044718">
    <property type="term" value="P:siderophore transmembrane transport"/>
    <property type="evidence" value="ECO:0007669"/>
    <property type="project" value="TreeGrafter"/>
</dbReference>
<dbReference type="GO" id="GO:0015344">
    <property type="term" value="F:siderophore uptake transmembrane transporter activity"/>
    <property type="evidence" value="ECO:0007669"/>
    <property type="project" value="TreeGrafter"/>
</dbReference>
<dbReference type="Pfam" id="PF13715">
    <property type="entry name" value="CarbopepD_reg_2"/>
    <property type="match status" value="1"/>
</dbReference>
<evidence type="ECO:0000256" key="1">
    <source>
        <dbReference type="ARBA" id="ARBA00004571"/>
    </source>
</evidence>
<evidence type="ECO:0000256" key="7">
    <source>
        <dbReference type="ARBA" id="ARBA00023237"/>
    </source>
</evidence>
<dbReference type="InterPro" id="IPR041700">
    <property type="entry name" value="OMP_b-brl_3"/>
</dbReference>
<evidence type="ECO:0000313" key="13">
    <source>
        <dbReference type="EMBL" id="TCP25719.1"/>
    </source>
</evidence>
<comment type="caution">
    <text evidence="13">The sequence shown here is derived from an EMBL/GenBank/DDBJ whole genome shotgun (WGS) entry which is preliminary data.</text>
</comment>
<feature type="chain" id="PRO_5020855048" evidence="10">
    <location>
        <begin position="18"/>
        <end position="817"/>
    </location>
</feature>
<keyword evidence="6 8" id="KW-0472">Membrane</keyword>
<evidence type="ECO:0000256" key="6">
    <source>
        <dbReference type="ARBA" id="ARBA00023136"/>
    </source>
</evidence>
<protein>
    <submittedName>
        <fullName evidence="13">Outer membrane receptor for ferrienterochelin and colicin</fullName>
    </submittedName>
</protein>